<gene>
    <name evidence="3" type="ORF">CSSPJE1EN1_LOCUS27175</name>
</gene>
<accession>A0ABP0VBH5</accession>
<dbReference type="InterPro" id="IPR022885">
    <property type="entry name" value="NDH1_su_D/H"/>
</dbReference>
<dbReference type="Proteomes" id="UP001497444">
    <property type="component" value="Unassembled WGS sequence"/>
</dbReference>
<dbReference type="Gene3D" id="1.10.645.10">
    <property type="entry name" value="Cytochrome-c3 Hydrogenase, chain B"/>
    <property type="match status" value="1"/>
</dbReference>
<dbReference type="PANTHER" id="PTHR11993:SF10">
    <property type="entry name" value="NADH DEHYDROGENASE [UBIQUINONE] IRON-SULFUR PROTEIN 2, MITOCHONDRIAL"/>
    <property type="match status" value="1"/>
</dbReference>
<keyword evidence="4" id="KW-1185">Reference proteome</keyword>
<evidence type="ECO:0000313" key="4">
    <source>
        <dbReference type="Proteomes" id="UP001497444"/>
    </source>
</evidence>
<organism evidence="3 4">
    <name type="scientific">Sphagnum jensenii</name>
    <dbReference type="NCBI Taxonomy" id="128206"/>
    <lineage>
        <taxon>Eukaryota</taxon>
        <taxon>Viridiplantae</taxon>
        <taxon>Streptophyta</taxon>
        <taxon>Embryophyta</taxon>
        <taxon>Bryophyta</taxon>
        <taxon>Sphagnophytina</taxon>
        <taxon>Sphagnopsida</taxon>
        <taxon>Sphagnales</taxon>
        <taxon>Sphagnaceae</taxon>
        <taxon>Sphagnum</taxon>
    </lineage>
</organism>
<dbReference type="InterPro" id="IPR029014">
    <property type="entry name" value="NiFe-Hase_large"/>
</dbReference>
<reference evidence="3" key="1">
    <citation type="submission" date="2024-02" db="EMBL/GenBank/DDBJ databases">
        <authorList>
            <consortium name="ELIXIR-Norway"/>
            <consortium name="Elixir Norway"/>
        </authorList>
    </citation>
    <scope>NUCLEOTIDE SEQUENCE</scope>
</reference>
<dbReference type="SUPFAM" id="SSF56762">
    <property type="entry name" value="HydB/Nqo4-like"/>
    <property type="match status" value="1"/>
</dbReference>
<feature type="domain" description="NADH-quinone oxidoreductase subunit D" evidence="2">
    <location>
        <begin position="20"/>
        <end position="90"/>
    </location>
</feature>
<comment type="similarity">
    <text evidence="1">Belongs to the complex I 49 kDa subunit family.</text>
</comment>
<dbReference type="EMBL" id="CAXAQS010000487">
    <property type="protein sequence ID" value="CAK9251797.1"/>
    <property type="molecule type" value="Genomic_DNA"/>
</dbReference>
<dbReference type="PANTHER" id="PTHR11993">
    <property type="entry name" value="NADH-UBIQUINONE OXIDOREDUCTASE 49 KDA SUBUNIT"/>
    <property type="match status" value="1"/>
</dbReference>
<dbReference type="InterPro" id="IPR001135">
    <property type="entry name" value="NADH_Q_OxRdtase_suD"/>
</dbReference>
<evidence type="ECO:0000313" key="3">
    <source>
        <dbReference type="EMBL" id="CAK9251797.1"/>
    </source>
</evidence>
<protein>
    <recommendedName>
        <fullName evidence="2">NADH-quinone oxidoreductase subunit D domain-containing protein</fullName>
    </recommendedName>
</protein>
<comment type="caution">
    <text evidence="3">The sequence shown here is derived from an EMBL/GenBank/DDBJ whole genome shotgun (WGS) entry which is preliminary data.</text>
</comment>
<proteinExistence type="inferred from homology"/>
<evidence type="ECO:0000259" key="2">
    <source>
        <dbReference type="Pfam" id="PF00346"/>
    </source>
</evidence>
<dbReference type="Pfam" id="PF00346">
    <property type="entry name" value="Complex1_49kDa"/>
    <property type="match status" value="1"/>
</dbReference>
<evidence type="ECO:0000256" key="1">
    <source>
        <dbReference type="ARBA" id="ARBA00005769"/>
    </source>
</evidence>
<sequence>MVLITKDITTKESPMCIKTTSSTYIAIEAPKGDFGVFLVNNETNCPYHHKIKTPGFVHLQGLDFMSKHHMLADVVTIIGIQNIVFGEVNR</sequence>
<name>A0ABP0VBH5_9BRYO</name>